<proteinExistence type="predicted"/>
<feature type="compositionally biased region" description="Basic and acidic residues" evidence="1">
    <location>
        <begin position="16"/>
        <end position="26"/>
    </location>
</feature>
<reference evidence="2 3" key="1">
    <citation type="journal article" date="2021" name="Elife">
        <title>Chloroplast acquisition without the gene transfer in kleptoplastic sea slugs, Plakobranchus ocellatus.</title>
        <authorList>
            <person name="Maeda T."/>
            <person name="Takahashi S."/>
            <person name="Yoshida T."/>
            <person name="Shimamura S."/>
            <person name="Takaki Y."/>
            <person name="Nagai Y."/>
            <person name="Toyoda A."/>
            <person name="Suzuki Y."/>
            <person name="Arimoto A."/>
            <person name="Ishii H."/>
            <person name="Satoh N."/>
            <person name="Nishiyama T."/>
            <person name="Hasebe M."/>
            <person name="Maruyama T."/>
            <person name="Minagawa J."/>
            <person name="Obokata J."/>
            <person name="Shigenobu S."/>
        </authorList>
    </citation>
    <scope>NUCLEOTIDE SEQUENCE [LARGE SCALE GENOMIC DNA]</scope>
</reference>
<gene>
    <name evidence="2" type="ORF">PoB_003108300</name>
</gene>
<protein>
    <submittedName>
        <fullName evidence="2">Uncharacterized protein</fullName>
    </submittedName>
</protein>
<dbReference type="Proteomes" id="UP000735302">
    <property type="component" value="Unassembled WGS sequence"/>
</dbReference>
<dbReference type="EMBL" id="BLXT01003739">
    <property type="protein sequence ID" value="GFO04578.1"/>
    <property type="molecule type" value="Genomic_DNA"/>
</dbReference>
<organism evidence="2 3">
    <name type="scientific">Plakobranchus ocellatus</name>
    <dbReference type="NCBI Taxonomy" id="259542"/>
    <lineage>
        <taxon>Eukaryota</taxon>
        <taxon>Metazoa</taxon>
        <taxon>Spiralia</taxon>
        <taxon>Lophotrochozoa</taxon>
        <taxon>Mollusca</taxon>
        <taxon>Gastropoda</taxon>
        <taxon>Heterobranchia</taxon>
        <taxon>Euthyneura</taxon>
        <taxon>Panpulmonata</taxon>
        <taxon>Sacoglossa</taxon>
        <taxon>Placobranchoidea</taxon>
        <taxon>Plakobranchidae</taxon>
        <taxon>Plakobranchus</taxon>
    </lineage>
</organism>
<keyword evidence="3" id="KW-1185">Reference proteome</keyword>
<comment type="caution">
    <text evidence="2">The sequence shown here is derived from an EMBL/GenBank/DDBJ whole genome shotgun (WGS) entry which is preliminary data.</text>
</comment>
<dbReference type="AlphaFoldDB" id="A0AAV4ACU0"/>
<name>A0AAV4ACU0_9GAST</name>
<feature type="compositionally biased region" description="Polar residues" evidence="1">
    <location>
        <begin position="27"/>
        <end position="40"/>
    </location>
</feature>
<accession>A0AAV4ACU0</accession>
<evidence type="ECO:0000313" key="3">
    <source>
        <dbReference type="Proteomes" id="UP000735302"/>
    </source>
</evidence>
<feature type="region of interest" description="Disordered" evidence="1">
    <location>
        <begin position="1"/>
        <end position="40"/>
    </location>
</feature>
<feature type="compositionally biased region" description="Polar residues" evidence="1">
    <location>
        <begin position="1"/>
        <end position="12"/>
    </location>
</feature>
<evidence type="ECO:0000313" key="2">
    <source>
        <dbReference type="EMBL" id="GFO04578.1"/>
    </source>
</evidence>
<evidence type="ECO:0000256" key="1">
    <source>
        <dbReference type="SAM" id="MobiDB-lite"/>
    </source>
</evidence>
<sequence length="104" mass="11370">MTSGKQRIQSGSGRHKIGEKGRKLQRDTSSVDGQSLQNTTASLPQYGGSILLVSRIQQHLSLSVEALSSRCPEYSNIPPSVWRLYLLDVQNTAISLPRYGGSIL</sequence>